<feature type="domain" description="RanBP2-type" evidence="7">
    <location>
        <begin position="50"/>
        <end position="84"/>
    </location>
</feature>
<dbReference type="SUPFAM" id="SSF90209">
    <property type="entry name" value="Ran binding protein zinc finger-like"/>
    <property type="match status" value="2"/>
</dbReference>
<evidence type="ECO:0000256" key="6">
    <source>
        <dbReference type="SAM" id="MobiDB-lite"/>
    </source>
</evidence>
<evidence type="ECO:0000256" key="2">
    <source>
        <dbReference type="ARBA" id="ARBA00022723"/>
    </source>
</evidence>
<organism evidence="8 9">
    <name type="scientific">Bursaphelenchus xylophilus</name>
    <name type="common">Pinewood nematode worm</name>
    <name type="synonym">Aphelenchoides xylophilus</name>
    <dbReference type="NCBI Taxonomy" id="6326"/>
    <lineage>
        <taxon>Eukaryota</taxon>
        <taxon>Metazoa</taxon>
        <taxon>Ecdysozoa</taxon>
        <taxon>Nematoda</taxon>
        <taxon>Chromadorea</taxon>
        <taxon>Rhabditida</taxon>
        <taxon>Tylenchina</taxon>
        <taxon>Tylenchomorpha</taxon>
        <taxon>Aphelenchoidea</taxon>
        <taxon>Aphelenchoididae</taxon>
        <taxon>Bursaphelenchus</taxon>
    </lineage>
</organism>
<keyword evidence="1" id="KW-0879">Wnt signaling pathway</keyword>
<dbReference type="Proteomes" id="UP000659654">
    <property type="component" value="Unassembled WGS sequence"/>
</dbReference>
<evidence type="ECO:0000256" key="3">
    <source>
        <dbReference type="ARBA" id="ARBA00022771"/>
    </source>
</evidence>
<gene>
    <name evidence="8" type="ORF">BXYJ_LOCUS6856</name>
</gene>
<dbReference type="SMART" id="SM00547">
    <property type="entry name" value="ZnF_RBZ"/>
    <property type="match status" value="3"/>
</dbReference>
<proteinExistence type="predicted"/>
<dbReference type="InterPro" id="IPR003323">
    <property type="entry name" value="OTU_dom"/>
</dbReference>
<dbReference type="Gene3D" id="4.10.1060.10">
    <property type="entry name" value="Zinc finger, RanBP2-type"/>
    <property type="match status" value="2"/>
</dbReference>
<protein>
    <submittedName>
        <fullName evidence="8">(pine wood nematode) hypothetical protein</fullName>
    </submittedName>
</protein>
<sequence>MTDFDGKSDKIKSKWSCGLCTYNNIAGQLNCELCGTPRFGPKVAESAIQKQAELLSIKWTCSTCTFANIESADKCAKCENSRPSGSATSQQKSAPEITEVPIIENDDYLNTVHFNSEIASSSEIKWKCLRCTYLNFPNAMKCTMCSCSIPKSSKLRSSGVQKPLRISKDLIKSHTSPVVEALATKRNQFLVTGCLSRYINFYTGHALREDLFFRSIGALAKSPQVALDEIVNYLVNDGNVKRALNYFEHLVVLSFAPELHVLPGDDLLAIAKKAGHSEVVKMLTRALNETDNMPCAAAGPSSELFCRINHIFHFCRPPYNLPFRPYNFNIFRLPFPKNDFTKSLLQEMLENKFDPIMRQSLLRYVQIVPSKTQDVRLSTIMSCPSTLLMKNRGGNESFFDAILQSMFGVCDRYRALKTQLHDHIISYASRYETIYKMQCLEMSTKVGLSMTNDDIDEMWQHNMIINEERQVEAIHIFALSHLLQRPIIILPVSPIVNNSKRPANLLSMATSRSSAYHFLEGFYVPVFLETEVVSRSPLCLIHDNGMFYSWITNDDDSNATQNFVIVNYLRTQFHSLFRFVDESHEKRARSFLSLVQLTPCSVAVRLNSHECLEEATNFYYEYFMAAERSLQEQRSVKVVDVIHRMNLSNDCNLSITKMFSSSAKRMLSHRFPYNYDSGSSSEADSEDEEDETATKMAKVSNCPN</sequence>
<evidence type="ECO:0000256" key="1">
    <source>
        <dbReference type="ARBA" id="ARBA00022687"/>
    </source>
</evidence>
<feature type="region of interest" description="Disordered" evidence="6">
    <location>
        <begin position="676"/>
        <end position="704"/>
    </location>
</feature>
<keyword evidence="9" id="KW-1185">Reference proteome</keyword>
<evidence type="ECO:0000313" key="8">
    <source>
        <dbReference type="EMBL" id="CAD5221795.1"/>
    </source>
</evidence>
<dbReference type="PROSITE" id="PS01358">
    <property type="entry name" value="ZF_RANBP2_1"/>
    <property type="match status" value="3"/>
</dbReference>
<dbReference type="Proteomes" id="UP000582659">
    <property type="component" value="Unassembled WGS sequence"/>
</dbReference>
<dbReference type="EMBL" id="CAJFCV020000003">
    <property type="protein sequence ID" value="CAG9108831.1"/>
    <property type="molecule type" value="Genomic_DNA"/>
</dbReference>
<dbReference type="OrthoDB" id="6275030at2759"/>
<name>A0A7I8WIQ8_BURXY</name>
<comment type="caution">
    <text evidence="8">The sequence shown here is derived from an EMBL/GenBank/DDBJ whole genome shotgun (WGS) entry which is preliminary data.</text>
</comment>
<dbReference type="Pfam" id="PF02338">
    <property type="entry name" value="OTU"/>
    <property type="match status" value="1"/>
</dbReference>
<dbReference type="InterPro" id="IPR036443">
    <property type="entry name" value="Znf_RanBP2_sf"/>
</dbReference>
<evidence type="ECO:0000259" key="7">
    <source>
        <dbReference type="PROSITE" id="PS50199"/>
    </source>
</evidence>
<reference evidence="8" key="1">
    <citation type="submission" date="2020-09" db="EMBL/GenBank/DDBJ databases">
        <authorList>
            <person name="Kikuchi T."/>
        </authorList>
    </citation>
    <scope>NUCLEOTIDE SEQUENCE</scope>
    <source>
        <strain evidence="8">Ka4C1</strain>
    </source>
</reference>
<dbReference type="Gene3D" id="2.30.30.380">
    <property type="entry name" value="Zn-finger domain of Sec23/24"/>
    <property type="match status" value="1"/>
</dbReference>
<keyword evidence="2" id="KW-0479">Metal-binding</keyword>
<dbReference type="SMR" id="A0A7I8WIQ8"/>
<feature type="domain" description="RanBP2-type" evidence="7">
    <location>
        <begin position="121"/>
        <end position="151"/>
    </location>
</feature>
<dbReference type="EMBL" id="CAJFDI010000003">
    <property type="protein sequence ID" value="CAD5221795.1"/>
    <property type="molecule type" value="Genomic_DNA"/>
</dbReference>
<accession>A0A7I8WIQ8</accession>
<dbReference type="AlphaFoldDB" id="A0A7I8WIQ8"/>
<evidence type="ECO:0000313" key="9">
    <source>
        <dbReference type="Proteomes" id="UP000659654"/>
    </source>
</evidence>
<dbReference type="GO" id="GO:0008270">
    <property type="term" value="F:zinc ion binding"/>
    <property type="evidence" value="ECO:0007669"/>
    <property type="project" value="UniProtKB-KW"/>
</dbReference>
<keyword evidence="3 5" id="KW-0863">Zinc-finger</keyword>
<feature type="domain" description="RanBP2-type" evidence="7">
    <location>
        <begin position="7"/>
        <end position="40"/>
    </location>
</feature>
<keyword evidence="4" id="KW-0862">Zinc</keyword>
<evidence type="ECO:0000256" key="5">
    <source>
        <dbReference type="PROSITE-ProRule" id="PRU00322"/>
    </source>
</evidence>
<evidence type="ECO:0000256" key="4">
    <source>
        <dbReference type="ARBA" id="ARBA00022833"/>
    </source>
</evidence>
<dbReference type="GO" id="GO:0016055">
    <property type="term" value="P:Wnt signaling pathway"/>
    <property type="evidence" value="ECO:0007669"/>
    <property type="project" value="UniProtKB-KW"/>
</dbReference>
<dbReference type="InterPro" id="IPR001876">
    <property type="entry name" value="Znf_RanBP2"/>
</dbReference>
<dbReference type="PROSITE" id="PS50199">
    <property type="entry name" value="ZF_RANBP2_2"/>
    <property type="match status" value="3"/>
</dbReference>